<dbReference type="VEuPathDB" id="VectorBase:ASIC008265"/>
<accession>A0A084VRQ6</accession>
<name>A0A084VRQ6_ANOSI</name>
<sequence>MAGNNLAMIHASSTLPTRAEDYSGAKRSANMAGQHREGVMYATQLNIDIVALLRPA</sequence>
<dbReference type="EMBL" id="KE525036">
    <property type="protein sequence ID" value="KFB40650.1"/>
    <property type="molecule type" value="Genomic_DNA"/>
</dbReference>
<dbReference type="EMBL" id="ATLV01015765">
    <property type="status" value="NOT_ANNOTATED_CDS"/>
    <property type="molecule type" value="Genomic_DNA"/>
</dbReference>
<proteinExistence type="predicted"/>
<reference evidence="2" key="2">
    <citation type="submission" date="2020-05" db="UniProtKB">
        <authorList>
            <consortium name="EnsemblMetazoa"/>
        </authorList>
    </citation>
    <scope>IDENTIFICATION</scope>
</reference>
<dbReference type="AlphaFoldDB" id="A0A084VRQ6"/>
<gene>
    <name evidence="1" type="ORF">ZHAS_00008265</name>
</gene>
<keyword evidence="3" id="KW-1185">Reference proteome</keyword>
<protein>
    <submittedName>
        <fullName evidence="1 2">Iron-dicitrate transporter substrate-binding subunit</fullName>
    </submittedName>
</protein>
<evidence type="ECO:0000313" key="2">
    <source>
        <dbReference type="EnsemblMetazoa" id="ASIC008265-PA"/>
    </source>
</evidence>
<evidence type="ECO:0000313" key="3">
    <source>
        <dbReference type="Proteomes" id="UP000030765"/>
    </source>
</evidence>
<dbReference type="EnsemblMetazoa" id="ASIC008265-RA">
    <property type="protein sequence ID" value="ASIC008265-PA"/>
    <property type="gene ID" value="ASIC008265"/>
</dbReference>
<evidence type="ECO:0000313" key="1">
    <source>
        <dbReference type="EMBL" id="KFB40650.1"/>
    </source>
</evidence>
<organism evidence="1">
    <name type="scientific">Anopheles sinensis</name>
    <name type="common">Mosquito</name>
    <dbReference type="NCBI Taxonomy" id="74873"/>
    <lineage>
        <taxon>Eukaryota</taxon>
        <taxon>Metazoa</taxon>
        <taxon>Ecdysozoa</taxon>
        <taxon>Arthropoda</taxon>
        <taxon>Hexapoda</taxon>
        <taxon>Insecta</taxon>
        <taxon>Pterygota</taxon>
        <taxon>Neoptera</taxon>
        <taxon>Endopterygota</taxon>
        <taxon>Diptera</taxon>
        <taxon>Nematocera</taxon>
        <taxon>Culicoidea</taxon>
        <taxon>Culicidae</taxon>
        <taxon>Anophelinae</taxon>
        <taxon>Anopheles</taxon>
    </lineage>
</organism>
<dbReference type="Proteomes" id="UP000030765">
    <property type="component" value="Unassembled WGS sequence"/>
</dbReference>
<reference evidence="1 3" key="1">
    <citation type="journal article" date="2014" name="BMC Genomics">
        <title>Genome sequence of Anopheles sinensis provides insight into genetics basis of mosquito competence for malaria parasites.</title>
        <authorList>
            <person name="Zhou D."/>
            <person name="Zhang D."/>
            <person name="Ding G."/>
            <person name="Shi L."/>
            <person name="Hou Q."/>
            <person name="Ye Y."/>
            <person name="Xu Y."/>
            <person name="Zhou H."/>
            <person name="Xiong C."/>
            <person name="Li S."/>
            <person name="Yu J."/>
            <person name="Hong S."/>
            <person name="Yu X."/>
            <person name="Zou P."/>
            <person name="Chen C."/>
            <person name="Chang X."/>
            <person name="Wang W."/>
            <person name="Lv Y."/>
            <person name="Sun Y."/>
            <person name="Ma L."/>
            <person name="Shen B."/>
            <person name="Zhu C."/>
        </authorList>
    </citation>
    <scope>NUCLEOTIDE SEQUENCE [LARGE SCALE GENOMIC DNA]</scope>
</reference>